<name>A0A1H1DIC7_9EURY</name>
<reference evidence="3" key="2">
    <citation type="submission" date="2016-10" db="EMBL/GenBank/DDBJ databases">
        <authorList>
            <person name="Varghese N."/>
            <person name="Submissions S."/>
        </authorList>
    </citation>
    <scope>NUCLEOTIDE SEQUENCE [LARGE SCALE GENOMIC DNA]</scope>
    <source>
        <strain evidence="3">CGMCC 1.12397</strain>
    </source>
</reference>
<evidence type="ECO:0000313" key="3">
    <source>
        <dbReference type="Proteomes" id="UP000199289"/>
    </source>
</evidence>
<gene>
    <name evidence="1" type="ORF">DWB78_06030</name>
    <name evidence="2" type="ORF">SAMN05216278_2404</name>
</gene>
<dbReference type="RefSeq" id="WP_092537666.1">
    <property type="nucleotide sequence ID" value="NZ_FNKQ01000003.1"/>
</dbReference>
<reference evidence="1 4" key="3">
    <citation type="submission" date="2018-07" db="EMBL/GenBank/DDBJ databases">
        <title>Genome sequence of extremly halophilic archaeon Halopelagius longus strain BC12-B1.</title>
        <authorList>
            <person name="Zhang X."/>
        </authorList>
    </citation>
    <scope>NUCLEOTIDE SEQUENCE [LARGE SCALE GENOMIC DNA]</scope>
    <source>
        <strain evidence="1 4">BC12-B1</strain>
    </source>
</reference>
<proteinExistence type="predicted"/>
<keyword evidence="4" id="KW-1185">Reference proteome</keyword>
<dbReference type="AlphaFoldDB" id="A0A1H1DIC7"/>
<evidence type="ECO:0000313" key="4">
    <source>
        <dbReference type="Proteomes" id="UP000255421"/>
    </source>
</evidence>
<evidence type="ECO:0000313" key="2">
    <source>
        <dbReference type="EMBL" id="SDQ75616.1"/>
    </source>
</evidence>
<protein>
    <submittedName>
        <fullName evidence="2">Uncharacterized protein</fullName>
    </submittedName>
</protein>
<dbReference type="Proteomes" id="UP000255421">
    <property type="component" value="Unassembled WGS sequence"/>
</dbReference>
<evidence type="ECO:0000313" key="1">
    <source>
        <dbReference type="EMBL" id="RDI71326.1"/>
    </source>
</evidence>
<dbReference type="EMBL" id="QQST01000001">
    <property type="protein sequence ID" value="RDI71326.1"/>
    <property type="molecule type" value="Genomic_DNA"/>
</dbReference>
<dbReference type="EMBL" id="FNKQ01000003">
    <property type="protein sequence ID" value="SDQ75616.1"/>
    <property type="molecule type" value="Genomic_DNA"/>
</dbReference>
<organism evidence="2 3">
    <name type="scientific">Halopelagius longus</name>
    <dbReference type="NCBI Taxonomy" id="1236180"/>
    <lineage>
        <taxon>Archaea</taxon>
        <taxon>Methanobacteriati</taxon>
        <taxon>Methanobacteriota</taxon>
        <taxon>Stenosarchaea group</taxon>
        <taxon>Halobacteria</taxon>
        <taxon>Halobacteriales</taxon>
        <taxon>Haloferacaceae</taxon>
    </lineage>
</organism>
<dbReference type="Proteomes" id="UP000199289">
    <property type="component" value="Unassembled WGS sequence"/>
</dbReference>
<dbReference type="OrthoDB" id="248293at2157"/>
<reference evidence="2" key="1">
    <citation type="submission" date="2016-10" db="EMBL/GenBank/DDBJ databases">
        <authorList>
            <person name="de Groot N.N."/>
        </authorList>
    </citation>
    <scope>NUCLEOTIDE SEQUENCE [LARGE SCALE GENOMIC DNA]</scope>
    <source>
        <strain evidence="2">CGMCC 1.12397</strain>
    </source>
</reference>
<accession>A0A1H1DIC7</accession>
<sequence>MHATTVEKRASRPSETQRIDVTDVSTWDVAEFARSNLDGMDVRFERRPGRTHLVAEADR</sequence>